<feature type="transmembrane region" description="Helical" evidence="1">
    <location>
        <begin position="156"/>
        <end position="175"/>
    </location>
</feature>
<evidence type="ECO:0000256" key="1">
    <source>
        <dbReference type="SAM" id="Phobius"/>
    </source>
</evidence>
<keyword evidence="1" id="KW-0812">Transmembrane</keyword>
<feature type="transmembrane region" description="Helical" evidence="1">
    <location>
        <begin position="212"/>
        <end position="237"/>
    </location>
</feature>
<sequence length="505" mass="57824">MDMSALTIYNLPPQSPKFDGVGIFYITFCAVWTVIIVAGMVFCWMNRQLPILKVRGLGLSFASVIFLHLYWILSQIVYPVGVTMRVLVAYDIQYFVMGTWFPLGIALFHAANLRLLHVAELQKRFTHPALIRKGGNNGANSSWVSRIRSLKYDTKVLVFIGIGITVQIRDLYIGWEWWPSVVWQFVWTWGVAPSLIWRAWNIRDTMGWRTQTIGACLSGIQLHTMVLEGFLIFVPAYQVIKLWQTNRKVIYSNDKWETSSQSTTIRVNGGDKGSTFELVEKDQVLRYASNGYNGDRLLTMTALNRVLHEHPEPLQEFSAYNDFSGENIAFLTRVAKWKVTWSRDLSLDQEQRADMYNAALKIYIDFISPRDAEFPLNLASAQLKDLEAVFEASARKVCGKARVDPTLPFAFEMPFTFDVPVSRENDDEEAILESRYTGDISRQFGINVFDQALNHVKNLVLTNTWPKFVKEIRRRRSIDSDRSGMTDSSAETAVSRVTRFVKSLT</sequence>
<dbReference type="VEuPathDB" id="FungiDB:JI435_056160"/>
<feature type="transmembrane region" description="Helical" evidence="1">
    <location>
        <begin position="57"/>
        <end position="80"/>
    </location>
</feature>
<dbReference type="SUPFAM" id="SSF48097">
    <property type="entry name" value="Regulator of G-protein signaling, RGS"/>
    <property type="match status" value="1"/>
</dbReference>
<feature type="transmembrane region" description="Helical" evidence="1">
    <location>
        <begin position="181"/>
        <end position="200"/>
    </location>
</feature>
<dbReference type="EMBL" id="CH445332">
    <property type="protein sequence ID" value="EAT86680.2"/>
    <property type="molecule type" value="Genomic_DNA"/>
</dbReference>
<dbReference type="KEGG" id="pno:SNOG_05616"/>
<name>Q0URJ8_PHANO</name>
<feature type="transmembrane region" description="Helical" evidence="1">
    <location>
        <begin position="20"/>
        <end position="45"/>
    </location>
</feature>
<feature type="transmembrane region" description="Helical" evidence="1">
    <location>
        <begin position="92"/>
        <end position="115"/>
    </location>
</feature>
<keyword evidence="1" id="KW-1133">Transmembrane helix</keyword>
<dbReference type="Proteomes" id="UP000001055">
    <property type="component" value="Unassembled WGS sequence"/>
</dbReference>
<dbReference type="HOGENOM" id="CLU_022448_0_0_1"/>
<organism evidence="2 3">
    <name type="scientific">Phaeosphaeria nodorum (strain SN15 / ATCC MYA-4574 / FGSC 10173)</name>
    <name type="common">Glume blotch fungus</name>
    <name type="synonym">Parastagonospora nodorum</name>
    <dbReference type="NCBI Taxonomy" id="321614"/>
    <lineage>
        <taxon>Eukaryota</taxon>
        <taxon>Fungi</taxon>
        <taxon>Dikarya</taxon>
        <taxon>Ascomycota</taxon>
        <taxon>Pezizomycotina</taxon>
        <taxon>Dothideomycetes</taxon>
        <taxon>Pleosporomycetidae</taxon>
        <taxon>Pleosporales</taxon>
        <taxon>Pleosporineae</taxon>
        <taxon>Phaeosphaeriaceae</taxon>
        <taxon>Parastagonospora</taxon>
    </lineage>
</organism>
<dbReference type="STRING" id="321614.Q0URJ8"/>
<accession>Q0URJ8</accession>
<dbReference type="AlphaFoldDB" id="Q0URJ8"/>
<protein>
    <submittedName>
        <fullName evidence="2">Uncharacterized protein</fullName>
    </submittedName>
</protein>
<dbReference type="Gene3D" id="1.10.167.10">
    <property type="entry name" value="Regulator of G-protein Signalling 4, domain 2"/>
    <property type="match status" value="1"/>
</dbReference>
<gene>
    <name evidence="2" type="ORF">SNOG_05616</name>
</gene>
<keyword evidence="1" id="KW-0472">Membrane</keyword>
<dbReference type="eggNOG" id="ENOG502SM9E">
    <property type="taxonomic scope" value="Eukaryota"/>
</dbReference>
<dbReference type="InterPro" id="IPR036305">
    <property type="entry name" value="RGS_sf"/>
</dbReference>
<dbReference type="GeneID" id="5972893"/>
<proteinExistence type="predicted"/>
<reference evidence="3" key="1">
    <citation type="journal article" date="2007" name="Plant Cell">
        <title>Dothideomycete-plant interactions illuminated by genome sequencing and EST analysis of the wheat pathogen Stagonospora nodorum.</title>
        <authorList>
            <person name="Hane J.K."/>
            <person name="Lowe R.G."/>
            <person name="Solomon P.S."/>
            <person name="Tan K.C."/>
            <person name="Schoch C.L."/>
            <person name="Spatafora J.W."/>
            <person name="Crous P.W."/>
            <person name="Kodira C."/>
            <person name="Birren B.W."/>
            <person name="Galagan J.E."/>
            <person name="Torriani S.F."/>
            <person name="McDonald B.A."/>
            <person name="Oliver R.P."/>
        </authorList>
    </citation>
    <scope>NUCLEOTIDE SEQUENCE [LARGE SCALE GENOMIC DNA]</scope>
    <source>
        <strain evidence="3">SN15 / ATCC MYA-4574 / FGSC 10173</strain>
    </source>
</reference>
<evidence type="ECO:0000313" key="2">
    <source>
        <dbReference type="EMBL" id="EAT86680.2"/>
    </source>
</evidence>
<evidence type="ECO:0000313" key="3">
    <source>
        <dbReference type="Proteomes" id="UP000001055"/>
    </source>
</evidence>
<dbReference type="RefSeq" id="XP_001796016.1">
    <property type="nucleotide sequence ID" value="XM_001795964.1"/>
</dbReference>
<dbReference type="InterPro" id="IPR044926">
    <property type="entry name" value="RGS_subdomain_2"/>
</dbReference>
<dbReference type="InParanoid" id="Q0URJ8"/>